<proteinExistence type="predicted"/>
<accession>A0AAU9N319</accession>
<reference evidence="1 2" key="1">
    <citation type="submission" date="2022-01" db="EMBL/GenBank/DDBJ databases">
        <authorList>
            <person name="Xiong W."/>
            <person name="Schranz E."/>
        </authorList>
    </citation>
    <scope>NUCLEOTIDE SEQUENCE [LARGE SCALE GENOMIC DNA]</scope>
</reference>
<organism evidence="1 2">
    <name type="scientific">Lactuca virosa</name>
    <dbReference type="NCBI Taxonomy" id="75947"/>
    <lineage>
        <taxon>Eukaryota</taxon>
        <taxon>Viridiplantae</taxon>
        <taxon>Streptophyta</taxon>
        <taxon>Embryophyta</taxon>
        <taxon>Tracheophyta</taxon>
        <taxon>Spermatophyta</taxon>
        <taxon>Magnoliopsida</taxon>
        <taxon>eudicotyledons</taxon>
        <taxon>Gunneridae</taxon>
        <taxon>Pentapetalae</taxon>
        <taxon>asterids</taxon>
        <taxon>campanulids</taxon>
        <taxon>Asterales</taxon>
        <taxon>Asteraceae</taxon>
        <taxon>Cichorioideae</taxon>
        <taxon>Cichorieae</taxon>
        <taxon>Lactucinae</taxon>
        <taxon>Lactuca</taxon>
    </lineage>
</organism>
<dbReference type="EMBL" id="CAKMRJ010003334">
    <property type="protein sequence ID" value="CAH1432980.1"/>
    <property type="molecule type" value="Genomic_DNA"/>
</dbReference>
<protein>
    <submittedName>
        <fullName evidence="1">Uncharacterized protein</fullName>
    </submittedName>
</protein>
<evidence type="ECO:0000313" key="1">
    <source>
        <dbReference type="EMBL" id="CAH1432980.1"/>
    </source>
</evidence>
<dbReference type="AlphaFoldDB" id="A0AAU9N319"/>
<evidence type="ECO:0000313" key="2">
    <source>
        <dbReference type="Proteomes" id="UP001157418"/>
    </source>
</evidence>
<dbReference type="Proteomes" id="UP001157418">
    <property type="component" value="Unassembled WGS sequence"/>
</dbReference>
<name>A0AAU9N319_9ASTR</name>
<sequence length="116" mass="13262">MAGAVVDGFMGVWLLLIVRKNKEGRSCSHRHPRSLTDRDGRNKKGKRPLVGMFLVFLIRSNSRRWLTVDRWAYKNGCFGLTGKENRQHNDLMGCLVASFGGKEKEERRETFCSSVC</sequence>
<keyword evidence="2" id="KW-1185">Reference proteome</keyword>
<comment type="caution">
    <text evidence="1">The sequence shown here is derived from an EMBL/GenBank/DDBJ whole genome shotgun (WGS) entry which is preliminary data.</text>
</comment>
<gene>
    <name evidence="1" type="ORF">LVIROSA_LOCUS19597</name>
</gene>